<keyword evidence="11" id="KW-1185">Reference proteome</keyword>
<keyword evidence="3 8" id="KW-0813">Transport</keyword>
<evidence type="ECO:0000313" key="11">
    <source>
        <dbReference type="Proteomes" id="UP001156940"/>
    </source>
</evidence>
<evidence type="ECO:0000256" key="5">
    <source>
        <dbReference type="ARBA" id="ARBA00022692"/>
    </source>
</evidence>
<dbReference type="Proteomes" id="UP001156940">
    <property type="component" value="Unassembled WGS sequence"/>
</dbReference>
<feature type="chain" id="PRO_5046430244" evidence="9">
    <location>
        <begin position="22"/>
        <end position="516"/>
    </location>
</feature>
<evidence type="ECO:0000256" key="7">
    <source>
        <dbReference type="ARBA" id="ARBA00023136"/>
    </source>
</evidence>
<keyword evidence="7 8" id="KW-0472">Membrane</keyword>
<dbReference type="NCBIfam" id="TIGR00835">
    <property type="entry name" value="agcS"/>
    <property type="match status" value="1"/>
</dbReference>
<evidence type="ECO:0000256" key="1">
    <source>
        <dbReference type="ARBA" id="ARBA00004651"/>
    </source>
</evidence>
<feature type="signal peptide" evidence="9">
    <location>
        <begin position="1"/>
        <end position="21"/>
    </location>
</feature>
<keyword evidence="6 8" id="KW-1133">Transmembrane helix</keyword>
<feature type="transmembrane region" description="Helical" evidence="8">
    <location>
        <begin position="403"/>
        <end position="423"/>
    </location>
</feature>
<feature type="transmembrane region" description="Helical" evidence="8">
    <location>
        <begin position="271"/>
        <end position="288"/>
    </location>
</feature>
<protein>
    <submittedName>
        <fullName evidence="10">Alanine/glycine:cation symporter family protein</fullName>
    </submittedName>
</protein>
<accession>A0ABT6J4J4</accession>
<organism evidence="10 11">
    <name type="scientific">Luteimonas endophytica</name>
    <dbReference type="NCBI Taxonomy" id="3042023"/>
    <lineage>
        <taxon>Bacteria</taxon>
        <taxon>Pseudomonadati</taxon>
        <taxon>Pseudomonadota</taxon>
        <taxon>Gammaproteobacteria</taxon>
        <taxon>Lysobacterales</taxon>
        <taxon>Lysobacteraceae</taxon>
        <taxon>Luteimonas</taxon>
    </lineage>
</organism>
<evidence type="ECO:0000256" key="4">
    <source>
        <dbReference type="ARBA" id="ARBA00022475"/>
    </source>
</evidence>
<dbReference type="PANTHER" id="PTHR30330:SF3">
    <property type="entry name" value="TRANSCRIPTIONAL REGULATOR, LRP FAMILY"/>
    <property type="match status" value="1"/>
</dbReference>
<dbReference type="InterPro" id="IPR001463">
    <property type="entry name" value="Na/Ala_symport"/>
</dbReference>
<evidence type="ECO:0000256" key="3">
    <source>
        <dbReference type="ARBA" id="ARBA00022448"/>
    </source>
</evidence>
<feature type="transmembrane region" description="Helical" evidence="8">
    <location>
        <begin position="443"/>
        <end position="464"/>
    </location>
</feature>
<comment type="subcellular location">
    <subcellularLocation>
        <location evidence="8">Cell inner membrane</location>
        <topology evidence="8">Multi-pass membrane protein</topology>
    </subcellularLocation>
    <subcellularLocation>
        <location evidence="1">Cell membrane</location>
        <topology evidence="1">Multi-pass membrane protein</topology>
    </subcellularLocation>
</comment>
<feature type="transmembrane region" description="Helical" evidence="8">
    <location>
        <begin position="470"/>
        <end position="490"/>
    </location>
</feature>
<keyword evidence="5 8" id="KW-0812">Transmembrane</keyword>
<dbReference type="EMBL" id="JARXRM010000008">
    <property type="protein sequence ID" value="MDH5821525.1"/>
    <property type="molecule type" value="Genomic_DNA"/>
</dbReference>
<feature type="transmembrane region" description="Helical" evidence="8">
    <location>
        <begin position="361"/>
        <end position="383"/>
    </location>
</feature>
<keyword evidence="8" id="KW-0997">Cell inner membrane</keyword>
<comment type="similarity">
    <text evidence="2 8">Belongs to the alanine or glycine:cation symporter (AGCS) (TC 2.A.25) family.</text>
</comment>
<dbReference type="PRINTS" id="PR00175">
    <property type="entry name" value="NAALASMPORT"/>
</dbReference>
<feature type="transmembrane region" description="Helical" evidence="8">
    <location>
        <begin position="238"/>
        <end position="259"/>
    </location>
</feature>
<dbReference type="PANTHER" id="PTHR30330">
    <property type="entry name" value="AGSS FAMILY TRANSPORTER, SODIUM-ALANINE"/>
    <property type="match status" value="1"/>
</dbReference>
<name>A0ABT6J4J4_9GAMM</name>
<evidence type="ECO:0000256" key="6">
    <source>
        <dbReference type="ARBA" id="ARBA00022989"/>
    </source>
</evidence>
<evidence type="ECO:0000256" key="2">
    <source>
        <dbReference type="ARBA" id="ARBA00009261"/>
    </source>
</evidence>
<dbReference type="RefSeq" id="WP_280572231.1">
    <property type="nucleotide sequence ID" value="NZ_JARXRM010000008.1"/>
</dbReference>
<dbReference type="Pfam" id="PF01235">
    <property type="entry name" value="Na_Ala_symp"/>
    <property type="match status" value="1"/>
</dbReference>
<keyword evidence="9" id="KW-0732">Signal</keyword>
<keyword evidence="4" id="KW-1003">Cell membrane</keyword>
<keyword evidence="8" id="KW-0769">Symport</keyword>
<proteinExistence type="inferred from homology"/>
<reference evidence="10 11" key="1">
    <citation type="submission" date="2023-04" db="EMBL/GenBank/DDBJ databases">
        <title>Luteimonas endophyticus RD2P54.</title>
        <authorList>
            <person name="Sun J.-Q."/>
        </authorList>
    </citation>
    <scope>NUCLEOTIDE SEQUENCE [LARGE SCALE GENOMIC DNA]</scope>
    <source>
        <strain evidence="10 11">RD2P54</strain>
    </source>
</reference>
<gene>
    <name evidence="10" type="ORF">QFW77_00755</name>
</gene>
<evidence type="ECO:0000256" key="8">
    <source>
        <dbReference type="RuleBase" id="RU363064"/>
    </source>
</evidence>
<evidence type="ECO:0000256" key="9">
    <source>
        <dbReference type="SAM" id="SignalP"/>
    </source>
</evidence>
<feature type="transmembrane region" description="Helical" evidence="8">
    <location>
        <begin position="300"/>
        <end position="320"/>
    </location>
</feature>
<evidence type="ECO:0000313" key="10">
    <source>
        <dbReference type="EMBL" id="MDH5821525.1"/>
    </source>
</evidence>
<feature type="transmembrane region" description="Helical" evidence="8">
    <location>
        <begin position="198"/>
        <end position="218"/>
    </location>
</feature>
<comment type="caution">
    <text evidence="10">The sequence shown here is derived from an EMBL/GenBank/DDBJ whole genome shotgun (WGS) entry which is preliminary data.</text>
</comment>
<sequence length="516" mass="54121">MTAAGRVLAALLALAPAAVSAAPSSAPGLDETINNAFAPVAAAVSWVVFHPVPIGFGASLPFVVLWLLVAALGFTLYFRFINLRGFAQGFRLIRGDFSRPDDPGEVTHFQALATALSGTVGLGNIAGVAIAISIGGPGATFWMIVAGLLGMSSKFAECTLGVKYRRINADGTVSGGPMYYLSRGLAEQRPSLAGLGKVLAVVFSICCIGGSLGAGNMFQSNQSFQQILQVSGGADSWLAGKGWLFGLIMAVLVAVVIIGGLKSIARVTGKLVPVMAIFYFACGLYIIGADIGNVGPAFRAIFDGAFTPEAGYGGFIGVLIQGFRRAAFSNEAGVGSAAIAHSASRTSEPASEGLVALWEPFIDTVVICTMTALVIVITGMYQVEGVGDGVQLTSMAYASVLSWFPYLLAVSVLLFAFSTMLAWSYYGEKAACYLFGESRAVALAYKLLFCVFVVIGASANLGVVMDFSDAMILVMSVPNLIGVYLLAPVVRREVEHYLQRVRSGEIRNYRRQPVAG</sequence>
<dbReference type="Gene3D" id="1.20.1740.10">
    <property type="entry name" value="Amino acid/polyamine transporter I"/>
    <property type="match status" value="1"/>
</dbReference>
<feature type="transmembrane region" description="Helical" evidence="8">
    <location>
        <begin position="63"/>
        <end position="81"/>
    </location>
</feature>